<organism evidence="1 2">
    <name type="scientific">Aduncisulcus paluster</name>
    <dbReference type="NCBI Taxonomy" id="2918883"/>
    <lineage>
        <taxon>Eukaryota</taxon>
        <taxon>Metamonada</taxon>
        <taxon>Carpediemonas-like organisms</taxon>
        <taxon>Aduncisulcus</taxon>
    </lineage>
</organism>
<gene>
    <name evidence="1" type="ORF">ADUPG1_010102</name>
</gene>
<name>A0ABQ5KXW6_9EUKA</name>
<dbReference type="Proteomes" id="UP001057375">
    <property type="component" value="Unassembled WGS sequence"/>
</dbReference>
<reference evidence="1" key="1">
    <citation type="submission" date="2022-03" db="EMBL/GenBank/DDBJ databases">
        <title>Draft genome sequence of Aduncisulcus paluster, a free-living microaerophilic Fornicata.</title>
        <authorList>
            <person name="Yuyama I."/>
            <person name="Kume K."/>
            <person name="Tamura T."/>
            <person name="Inagaki Y."/>
            <person name="Hashimoto T."/>
        </authorList>
    </citation>
    <scope>NUCLEOTIDE SEQUENCE</scope>
    <source>
        <strain evidence="1">NY0171</strain>
    </source>
</reference>
<sequence length="241" mass="29089">MSSTCHFSAFEIVNKSHPKRSLPKSLKSRLRHHRTNTKEAYSIRDRQIVERRNDHLDSVRGRAARLGTSRVEHAILKRKKGECISMFGLPVFHHVKACSFCFNEVMQIPYIRKDHAPKRQEKYMENRQEWRDKLAKRYHINVSRHPEKLDKVFQLYKEVKYYKDMLAHNRRRSLWLLERKRRAHEWGVERVVVVLKRKKEIEEKKKAKIEVDKLLREEMTTLTQFVEELQDLALQGLNMQY</sequence>
<accession>A0ABQ5KXW6</accession>
<comment type="caution">
    <text evidence="1">The sequence shown here is derived from an EMBL/GenBank/DDBJ whole genome shotgun (WGS) entry which is preliminary data.</text>
</comment>
<evidence type="ECO:0000313" key="1">
    <source>
        <dbReference type="EMBL" id="GKT37283.1"/>
    </source>
</evidence>
<dbReference type="EMBL" id="BQXS01011438">
    <property type="protein sequence ID" value="GKT37283.1"/>
    <property type="molecule type" value="Genomic_DNA"/>
</dbReference>
<evidence type="ECO:0000313" key="2">
    <source>
        <dbReference type="Proteomes" id="UP001057375"/>
    </source>
</evidence>
<protein>
    <submittedName>
        <fullName evidence="1">Uncharacterized protein</fullName>
    </submittedName>
</protein>
<keyword evidence="2" id="KW-1185">Reference proteome</keyword>
<proteinExistence type="predicted"/>